<keyword evidence="2" id="KW-0645">Protease</keyword>
<evidence type="ECO:0000256" key="3">
    <source>
        <dbReference type="ARBA" id="ARBA00022801"/>
    </source>
</evidence>
<protein>
    <recommendedName>
        <fullName evidence="4">Ubiquitin-like protease family profile domain-containing protein</fullName>
    </recommendedName>
</protein>
<dbReference type="Pfam" id="PF02902">
    <property type="entry name" value="Peptidase_C48"/>
    <property type="match status" value="1"/>
</dbReference>
<evidence type="ECO:0000256" key="2">
    <source>
        <dbReference type="ARBA" id="ARBA00022670"/>
    </source>
</evidence>
<evidence type="ECO:0000259" key="4">
    <source>
        <dbReference type="Pfam" id="PF02902"/>
    </source>
</evidence>
<dbReference type="Proteomes" id="UP001341840">
    <property type="component" value="Unassembled WGS sequence"/>
</dbReference>
<organism evidence="5 6">
    <name type="scientific">Stylosanthes scabra</name>
    <dbReference type="NCBI Taxonomy" id="79078"/>
    <lineage>
        <taxon>Eukaryota</taxon>
        <taxon>Viridiplantae</taxon>
        <taxon>Streptophyta</taxon>
        <taxon>Embryophyta</taxon>
        <taxon>Tracheophyta</taxon>
        <taxon>Spermatophyta</taxon>
        <taxon>Magnoliopsida</taxon>
        <taxon>eudicotyledons</taxon>
        <taxon>Gunneridae</taxon>
        <taxon>Pentapetalae</taxon>
        <taxon>rosids</taxon>
        <taxon>fabids</taxon>
        <taxon>Fabales</taxon>
        <taxon>Fabaceae</taxon>
        <taxon>Papilionoideae</taxon>
        <taxon>50 kb inversion clade</taxon>
        <taxon>dalbergioids sensu lato</taxon>
        <taxon>Dalbergieae</taxon>
        <taxon>Pterocarpus clade</taxon>
        <taxon>Stylosanthes</taxon>
    </lineage>
</organism>
<dbReference type="SUPFAM" id="SSF54001">
    <property type="entry name" value="Cysteine proteinases"/>
    <property type="match status" value="1"/>
</dbReference>
<dbReference type="InterPro" id="IPR038765">
    <property type="entry name" value="Papain-like_cys_pep_sf"/>
</dbReference>
<evidence type="ECO:0000313" key="5">
    <source>
        <dbReference type="EMBL" id="MED6141312.1"/>
    </source>
</evidence>
<dbReference type="EMBL" id="JASCZI010063518">
    <property type="protein sequence ID" value="MED6141312.1"/>
    <property type="molecule type" value="Genomic_DNA"/>
</dbReference>
<proteinExistence type="inferred from homology"/>
<accession>A0ABU6SY20</accession>
<dbReference type="InterPro" id="IPR003653">
    <property type="entry name" value="Peptidase_C48_C"/>
</dbReference>
<gene>
    <name evidence="5" type="ORF">PIB30_102163</name>
</gene>
<reference evidence="5 6" key="1">
    <citation type="journal article" date="2023" name="Plants (Basel)">
        <title>Bridging the Gap: Combining Genomics and Transcriptomics Approaches to Understand Stylosanthes scabra, an Orphan Legume from the Brazilian Caatinga.</title>
        <authorList>
            <person name="Ferreira-Neto J.R.C."/>
            <person name="da Silva M.D."/>
            <person name="Binneck E."/>
            <person name="de Melo N.F."/>
            <person name="da Silva R.H."/>
            <person name="de Melo A.L.T.M."/>
            <person name="Pandolfi V."/>
            <person name="Bustamante F.O."/>
            <person name="Brasileiro-Vidal A.C."/>
            <person name="Benko-Iseppon A.M."/>
        </authorList>
    </citation>
    <scope>NUCLEOTIDE SEQUENCE [LARGE SCALE GENOMIC DNA]</scope>
    <source>
        <tissue evidence="5">Leaves</tissue>
    </source>
</reference>
<evidence type="ECO:0000313" key="6">
    <source>
        <dbReference type="Proteomes" id="UP001341840"/>
    </source>
</evidence>
<sequence length="173" mass="20297">MAEGAEMDLAIVQIMCILYNRKNNEKFNYTTYCVPPLFLSNVLDQMRVRAGAETMFFRMTKNMVTHSLFPKYIRVPKQPNAFDCGVYVLKYMDIVNPSLLEKKNFTVLVWTEDELQSFREEFVERILYDGYNYYRHQAIKASNATARHPRPSTALQNPYTQLQLADLESEKLE</sequence>
<dbReference type="Gene3D" id="1.10.418.20">
    <property type="match status" value="1"/>
</dbReference>
<keyword evidence="6" id="KW-1185">Reference proteome</keyword>
<comment type="similarity">
    <text evidence="1">Belongs to the peptidase C48 family.</text>
</comment>
<feature type="domain" description="Ubiquitin-like protease family profile" evidence="4">
    <location>
        <begin position="74"/>
        <end position="122"/>
    </location>
</feature>
<evidence type="ECO:0000256" key="1">
    <source>
        <dbReference type="ARBA" id="ARBA00005234"/>
    </source>
</evidence>
<name>A0ABU6SY20_9FABA</name>
<comment type="caution">
    <text evidence="5">The sequence shown here is derived from an EMBL/GenBank/DDBJ whole genome shotgun (WGS) entry which is preliminary data.</text>
</comment>
<keyword evidence="3" id="KW-0378">Hydrolase</keyword>